<proteinExistence type="predicted"/>
<reference evidence="2" key="1">
    <citation type="submission" date="2024-10" db="EMBL/GenBank/DDBJ databases">
        <authorList>
            <person name="Ryan C."/>
        </authorList>
    </citation>
    <scope>NUCLEOTIDE SEQUENCE [LARGE SCALE GENOMIC DNA]</scope>
</reference>
<keyword evidence="3" id="KW-1185">Reference proteome</keyword>
<keyword evidence="1" id="KW-1133">Transmembrane helix</keyword>
<keyword evidence="1" id="KW-0472">Membrane</keyword>
<keyword evidence="1" id="KW-0812">Transmembrane</keyword>
<feature type="transmembrane region" description="Helical" evidence="1">
    <location>
        <begin position="78"/>
        <end position="100"/>
    </location>
</feature>
<feature type="transmembrane region" description="Helical" evidence="1">
    <location>
        <begin position="34"/>
        <end position="58"/>
    </location>
</feature>
<evidence type="ECO:0008006" key="4">
    <source>
        <dbReference type="Google" id="ProtNLM"/>
    </source>
</evidence>
<accession>A0ABC8ZJ21</accession>
<name>A0ABC8ZJ21_9POAL</name>
<evidence type="ECO:0000313" key="2">
    <source>
        <dbReference type="EMBL" id="CAL4961753.1"/>
    </source>
</evidence>
<dbReference type="EMBL" id="OZ075129">
    <property type="protein sequence ID" value="CAL4961753.1"/>
    <property type="molecule type" value="Genomic_DNA"/>
</dbReference>
<evidence type="ECO:0000256" key="1">
    <source>
        <dbReference type="SAM" id="Phobius"/>
    </source>
</evidence>
<protein>
    <recommendedName>
        <fullName evidence="4">Late embryogenesis abundant protein LEA-2 subgroup domain-containing protein</fullName>
    </recommendedName>
</protein>
<dbReference type="PANTHER" id="PTHR33994">
    <property type="entry name" value="OS04G0515000 PROTEIN"/>
    <property type="match status" value="1"/>
</dbReference>
<evidence type="ECO:0000313" key="3">
    <source>
        <dbReference type="Proteomes" id="UP001497457"/>
    </source>
</evidence>
<dbReference type="Proteomes" id="UP001497457">
    <property type="component" value="Chromosome 19rd"/>
</dbReference>
<sequence length="228" mass="25012">METRPAPSSFHVDHADIEKSVPAAYKRQRDRKLLLVYIVRHLIAIVFVILLPIYFFVYDMPPEFSVQLLPAINTGLNMPTAAAATGGAAVSISPAFNATLHASNRRATERCYHNAEALVSYAGFTVATGRVPEFCVPGKGAGEIRFQASAGDGGVGLPEHLLDRMALERRVGATQLDVEVKLFRRDDGSDRPMWIWCGLRMDDDGTRPPDVAPCTVLGLQNWFSVPAF</sequence>
<dbReference type="AlphaFoldDB" id="A0ABC8ZJ21"/>
<gene>
    <name evidence="2" type="ORF">URODEC1_LOCUS45220</name>
</gene>
<dbReference type="PANTHER" id="PTHR33994:SF36">
    <property type="entry name" value="LATE EMBRYOGENESIS ABUNDANT PROTEIN LEA-2 SUBGROUP DOMAIN-CONTAINING PROTEIN"/>
    <property type="match status" value="1"/>
</dbReference>
<organism evidence="2 3">
    <name type="scientific">Urochloa decumbens</name>
    <dbReference type="NCBI Taxonomy" id="240449"/>
    <lineage>
        <taxon>Eukaryota</taxon>
        <taxon>Viridiplantae</taxon>
        <taxon>Streptophyta</taxon>
        <taxon>Embryophyta</taxon>
        <taxon>Tracheophyta</taxon>
        <taxon>Spermatophyta</taxon>
        <taxon>Magnoliopsida</taxon>
        <taxon>Liliopsida</taxon>
        <taxon>Poales</taxon>
        <taxon>Poaceae</taxon>
        <taxon>PACMAD clade</taxon>
        <taxon>Panicoideae</taxon>
        <taxon>Panicodae</taxon>
        <taxon>Paniceae</taxon>
        <taxon>Melinidinae</taxon>
        <taxon>Urochloa</taxon>
    </lineage>
</organism>